<dbReference type="GO" id="GO:0006397">
    <property type="term" value="P:mRNA processing"/>
    <property type="evidence" value="ECO:0007669"/>
    <property type="project" value="UniProtKB-KW"/>
</dbReference>
<evidence type="ECO:0000259" key="11">
    <source>
        <dbReference type="Pfam" id="PF22782"/>
    </source>
</evidence>
<dbReference type="InterPro" id="IPR024974">
    <property type="entry name" value="Sde2_N"/>
</dbReference>
<evidence type="ECO:0000256" key="9">
    <source>
        <dbReference type="SAM" id="MobiDB-lite"/>
    </source>
</evidence>
<organism evidence="12 13">
    <name type="scientific">Cladosporium halotolerans</name>
    <dbReference type="NCBI Taxonomy" id="1052096"/>
    <lineage>
        <taxon>Eukaryota</taxon>
        <taxon>Fungi</taxon>
        <taxon>Dikarya</taxon>
        <taxon>Ascomycota</taxon>
        <taxon>Pezizomycotina</taxon>
        <taxon>Dothideomycetes</taxon>
        <taxon>Dothideomycetidae</taxon>
        <taxon>Cladosporiales</taxon>
        <taxon>Cladosporiaceae</taxon>
        <taxon>Cladosporium</taxon>
    </lineage>
</organism>
<feature type="compositionally biased region" description="Acidic residues" evidence="9">
    <location>
        <begin position="274"/>
        <end position="296"/>
    </location>
</feature>
<dbReference type="Proteomes" id="UP000803884">
    <property type="component" value="Unassembled WGS sequence"/>
</dbReference>
<keyword evidence="5" id="KW-0507">mRNA processing</keyword>
<evidence type="ECO:0000313" key="13">
    <source>
        <dbReference type="Proteomes" id="UP000803884"/>
    </source>
</evidence>
<evidence type="ECO:0000256" key="1">
    <source>
        <dbReference type="ARBA" id="ARBA00004123"/>
    </source>
</evidence>
<feature type="region of interest" description="Disordered" evidence="9">
    <location>
        <begin position="227"/>
        <end position="308"/>
    </location>
</feature>
<dbReference type="InterPro" id="IPR051421">
    <property type="entry name" value="RNA_Proc_DNA_Dmg_Regulator"/>
</dbReference>
<evidence type="ECO:0000259" key="10">
    <source>
        <dbReference type="Pfam" id="PF13019"/>
    </source>
</evidence>
<dbReference type="EMBL" id="JAAQHG020000022">
    <property type="protein sequence ID" value="KAL1584970.1"/>
    <property type="molecule type" value="Genomic_DNA"/>
</dbReference>
<comment type="caution">
    <text evidence="12">The sequence shown here is derived from an EMBL/GenBank/DDBJ whole genome shotgun (WGS) entry which is preliminary data.</text>
</comment>
<keyword evidence="6" id="KW-0508">mRNA splicing</keyword>
<dbReference type="PANTHER" id="PTHR12786">
    <property type="entry name" value="SPLICING FACTOR SF3A-RELATED"/>
    <property type="match status" value="1"/>
</dbReference>
<evidence type="ECO:0000256" key="3">
    <source>
        <dbReference type="ARBA" id="ARBA00008726"/>
    </source>
</evidence>
<evidence type="ECO:0000256" key="7">
    <source>
        <dbReference type="ARBA" id="ARBA00023242"/>
    </source>
</evidence>
<dbReference type="GO" id="GO:0005634">
    <property type="term" value="C:nucleus"/>
    <property type="evidence" value="ECO:0007669"/>
    <property type="project" value="UniProtKB-SubCell"/>
</dbReference>
<feature type="domain" description="Sde2 ubiquitin" evidence="10">
    <location>
        <begin position="26"/>
        <end position="110"/>
    </location>
</feature>
<accession>A0AB34KJN7</accession>
<evidence type="ECO:0000256" key="8">
    <source>
        <dbReference type="ARBA" id="ARBA00023306"/>
    </source>
</evidence>
<keyword evidence="7" id="KW-0539">Nucleus</keyword>
<proteinExistence type="inferred from homology"/>
<gene>
    <name evidence="12" type="ORF">WHR41_06117</name>
</gene>
<keyword evidence="4" id="KW-0963">Cytoplasm</keyword>
<keyword evidence="13" id="KW-1185">Reference proteome</keyword>
<evidence type="ECO:0000256" key="5">
    <source>
        <dbReference type="ARBA" id="ARBA00022664"/>
    </source>
</evidence>
<dbReference type="AlphaFoldDB" id="A0AB34KJN7"/>
<sequence length="308" mass="33193">MAAVSTLSSTPIAPAHPASEGDTHNVNLLITSFPGLGLPRTLNLPVPSSTRVCDVLRSIYARLPANVDRGLIVSTTSGKQLRSSDEAPIATLSSDANTAFLPLRISAKLCGGKGGFGSQLRAAGGRMSSKKNRDRQDQNGSNRNLDGRRLRTVDEAKRLAEYLATKPEMERKEKEERRKRWEAVIDAAEATEAKIKAGKMGSNQGRLDAEYVEGKEAAEEKVREAVAKAMREQMVQDGPTGSESSAEDEDEGSESAEDDDAGPSKDAGRSFFGWDEDDDMSDDDEADDDEPAEEESQPVHGKGKQKAT</sequence>
<name>A0AB34KJN7_9PEZI</name>
<dbReference type="PANTHER" id="PTHR12786:SF1">
    <property type="entry name" value="SPLICING REGULATOR SDE2"/>
    <property type="match status" value="1"/>
</dbReference>
<dbReference type="InterPro" id="IPR053822">
    <property type="entry name" value="SDE2-like_dom"/>
</dbReference>
<dbReference type="GeneID" id="96007560"/>
<protein>
    <recommendedName>
        <fullName evidence="14">Sde2 N-terminal ubiquitin domain-containing protein</fullName>
    </recommendedName>
</protein>
<feature type="region of interest" description="Disordered" evidence="9">
    <location>
        <begin position="120"/>
        <end position="148"/>
    </location>
</feature>
<comment type="similarity">
    <text evidence="3">Belongs to the SDE2 family.</text>
</comment>
<evidence type="ECO:0000256" key="6">
    <source>
        <dbReference type="ARBA" id="ARBA00023187"/>
    </source>
</evidence>
<reference evidence="12 13" key="1">
    <citation type="journal article" date="2020" name="Microbiol. Resour. Announc.">
        <title>Draft Genome Sequence of a Cladosporium Species Isolated from the Mesophotic Ascidian Didemnum maculosum.</title>
        <authorList>
            <person name="Gioti A."/>
            <person name="Siaperas R."/>
            <person name="Nikolaivits E."/>
            <person name="Le Goff G."/>
            <person name="Ouazzani J."/>
            <person name="Kotoulas G."/>
            <person name="Topakas E."/>
        </authorList>
    </citation>
    <scope>NUCLEOTIDE SEQUENCE [LARGE SCALE GENOMIC DNA]</scope>
    <source>
        <strain evidence="12 13">TM138-S3</strain>
    </source>
</reference>
<dbReference type="RefSeq" id="XP_069228076.1">
    <property type="nucleotide sequence ID" value="XM_069374722.1"/>
</dbReference>
<dbReference type="Pfam" id="PF22782">
    <property type="entry name" value="SDE2"/>
    <property type="match status" value="1"/>
</dbReference>
<evidence type="ECO:0000313" key="12">
    <source>
        <dbReference type="EMBL" id="KAL1584970.1"/>
    </source>
</evidence>
<keyword evidence="8" id="KW-0131">Cell cycle</keyword>
<evidence type="ECO:0000256" key="4">
    <source>
        <dbReference type="ARBA" id="ARBA00022490"/>
    </source>
</evidence>
<dbReference type="GO" id="GO:0008380">
    <property type="term" value="P:RNA splicing"/>
    <property type="evidence" value="ECO:0007669"/>
    <property type="project" value="UniProtKB-KW"/>
</dbReference>
<feature type="domain" description="SDE2-like" evidence="11">
    <location>
        <begin position="111"/>
        <end position="227"/>
    </location>
</feature>
<dbReference type="Pfam" id="PF13019">
    <property type="entry name" value="Sde2_N_Ubi_yeast"/>
    <property type="match status" value="1"/>
</dbReference>
<evidence type="ECO:0000256" key="2">
    <source>
        <dbReference type="ARBA" id="ARBA00004496"/>
    </source>
</evidence>
<comment type="subcellular location">
    <subcellularLocation>
        <location evidence="2">Cytoplasm</location>
    </subcellularLocation>
    <subcellularLocation>
        <location evidence="1">Nucleus</location>
    </subcellularLocation>
</comment>
<dbReference type="GO" id="GO:0005737">
    <property type="term" value="C:cytoplasm"/>
    <property type="evidence" value="ECO:0007669"/>
    <property type="project" value="UniProtKB-SubCell"/>
</dbReference>
<feature type="compositionally biased region" description="Acidic residues" evidence="9">
    <location>
        <begin position="245"/>
        <end position="261"/>
    </location>
</feature>
<evidence type="ECO:0008006" key="14">
    <source>
        <dbReference type="Google" id="ProtNLM"/>
    </source>
</evidence>